<evidence type="ECO:0000256" key="22">
    <source>
        <dbReference type="ARBA" id="ARBA00076908"/>
    </source>
</evidence>
<sequence length="138" mass="15239">MESLGLPPAFGFVVLTTVASVFLLQWLGIKVAMARKKYEVSYPKMYSGDDRFNCVQRAHQNTLEVYPTYLILQILGGLYAPKLGAVCGLIWIAGRVAYALGYYTGDPEKRKWGAFGYIGLLTLLVCAVMFGLSLLGLF</sequence>
<evidence type="ECO:0000256" key="11">
    <source>
        <dbReference type="ARBA" id="ARBA00023139"/>
    </source>
</evidence>
<dbReference type="EC" id="4.4.1.20" evidence="16"/>
<evidence type="ECO:0000256" key="9">
    <source>
        <dbReference type="ARBA" id="ARBA00023128"/>
    </source>
</evidence>
<comment type="similarity">
    <text evidence="2">Belongs to the MAPEG family.</text>
</comment>
<keyword evidence="9" id="KW-0496">Mitochondrion</keyword>
<keyword evidence="6 23" id="KW-1133">Transmembrane helix</keyword>
<dbReference type="GO" id="GO:0006691">
    <property type="term" value="P:leukotriene metabolic process"/>
    <property type="evidence" value="ECO:0007669"/>
    <property type="project" value="UniProtKB-ARBA"/>
</dbReference>
<evidence type="ECO:0000256" key="13">
    <source>
        <dbReference type="ARBA" id="ARBA00023288"/>
    </source>
</evidence>
<feature type="transmembrane region" description="Helical" evidence="23">
    <location>
        <begin position="6"/>
        <end position="27"/>
    </location>
</feature>
<dbReference type="InterPro" id="IPR001129">
    <property type="entry name" value="Membr-assoc_MAPEG"/>
</dbReference>
<dbReference type="OrthoDB" id="410651at2759"/>
<evidence type="ECO:0000256" key="1">
    <source>
        <dbReference type="ARBA" id="ARBA00004374"/>
    </source>
</evidence>
<dbReference type="Gene3D" id="1.20.120.550">
    <property type="entry name" value="Membrane associated eicosanoid/glutathione metabolism-like domain"/>
    <property type="match status" value="1"/>
</dbReference>
<dbReference type="InterPro" id="IPR050997">
    <property type="entry name" value="MAPEG"/>
</dbReference>
<keyword evidence="25" id="KW-1185">Reference proteome</keyword>
<keyword evidence="7" id="KW-0560">Oxidoreductase</keyword>
<keyword evidence="12" id="KW-0456">Lyase</keyword>
<evidence type="ECO:0000256" key="16">
    <source>
        <dbReference type="ARBA" id="ARBA00039056"/>
    </source>
</evidence>
<feature type="transmembrane region" description="Helical" evidence="23">
    <location>
        <begin position="83"/>
        <end position="103"/>
    </location>
</feature>
<evidence type="ECO:0000256" key="4">
    <source>
        <dbReference type="ARBA" id="ARBA00022692"/>
    </source>
</evidence>
<dbReference type="STRING" id="6573.A0A210Q1W1"/>
<reference evidence="24 25" key="1">
    <citation type="journal article" date="2017" name="Nat. Ecol. Evol.">
        <title>Scallop genome provides insights into evolution of bilaterian karyotype and development.</title>
        <authorList>
            <person name="Wang S."/>
            <person name="Zhang J."/>
            <person name="Jiao W."/>
            <person name="Li J."/>
            <person name="Xun X."/>
            <person name="Sun Y."/>
            <person name="Guo X."/>
            <person name="Huan P."/>
            <person name="Dong B."/>
            <person name="Zhang L."/>
            <person name="Hu X."/>
            <person name="Sun X."/>
            <person name="Wang J."/>
            <person name="Zhao C."/>
            <person name="Wang Y."/>
            <person name="Wang D."/>
            <person name="Huang X."/>
            <person name="Wang R."/>
            <person name="Lv J."/>
            <person name="Li Y."/>
            <person name="Zhang Z."/>
            <person name="Liu B."/>
            <person name="Lu W."/>
            <person name="Hui Y."/>
            <person name="Liang J."/>
            <person name="Zhou Z."/>
            <person name="Hou R."/>
            <person name="Li X."/>
            <person name="Liu Y."/>
            <person name="Li H."/>
            <person name="Ning X."/>
            <person name="Lin Y."/>
            <person name="Zhao L."/>
            <person name="Xing Q."/>
            <person name="Dou J."/>
            <person name="Li Y."/>
            <person name="Mao J."/>
            <person name="Guo H."/>
            <person name="Dou H."/>
            <person name="Li T."/>
            <person name="Mu C."/>
            <person name="Jiang W."/>
            <person name="Fu Q."/>
            <person name="Fu X."/>
            <person name="Miao Y."/>
            <person name="Liu J."/>
            <person name="Yu Q."/>
            <person name="Li R."/>
            <person name="Liao H."/>
            <person name="Li X."/>
            <person name="Kong Y."/>
            <person name="Jiang Z."/>
            <person name="Chourrout D."/>
            <person name="Li R."/>
            <person name="Bao Z."/>
        </authorList>
    </citation>
    <scope>NUCLEOTIDE SEQUENCE [LARGE SCALE GENOMIC DNA]</scope>
    <source>
        <strain evidence="24 25">PY_sf001</strain>
    </source>
</reference>
<evidence type="ECO:0000256" key="6">
    <source>
        <dbReference type="ARBA" id="ARBA00022989"/>
    </source>
</evidence>
<dbReference type="GO" id="GO:0005783">
    <property type="term" value="C:endoplasmic reticulum"/>
    <property type="evidence" value="ECO:0007669"/>
    <property type="project" value="TreeGrafter"/>
</dbReference>
<comment type="catalytic activity">
    <reaction evidence="18">
        <text>leukotriene C4 = leukotriene A4 + glutathione</text>
        <dbReference type="Rhea" id="RHEA:17617"/>
        <dbReference type="ChEBI" id="CHEBI:57463"/>
        <dbReference type="ChEBI" id="CHEBI:57925"/>
        <dbReference type="ChEBI" id="CHEBI:57973"/>
        <dbReference type="EC" id="4.4.1.20"/>
    </reaction>
    <physiologicalReaction direction="right-to-left" evidence="18">
        <dbReference type="Rhea" id="RHEA:17619"/>
    </physiologicalReaction>
</comment>
<dbReference type="FunFam" id="1.20.120.550:FF:000004">
    <property type="entry name" value="Microsomal glutathione S-transferase 3"/>
    <property type="match status" value="1"/>
</dbReference>
<evidence type="ECO:0000313" key="24">
    <source>
        <dbReference type="EMBL" id="OWF42712.1"/>
    </source>
</evidence>
<evidence type="ECO:0000256" key="14">
    <source>
        <dbReference type="ARBA" id="ARBA00037884"/>
    </source>
</evidence>
<comment type="catalytic activity">
    <reaction evidence="19">
        <text>15-deoxy-Delta(12,14)-prostaglandin J2 + glutathione = 15-deoxy-Delta(12,14)-prostaglandin J2-S-(R)-glutathione</text>
        <dbReference type="Rhea" id="RHEA:75963"/>
        <dbReference type="ChEBI" id="CHEBI:57925"/>
        <dbReference type="ChEBI" id="CHEBI:85236"/>
        <dbReference type="ChEBI" id="CHEBI:194498"/>
    </reaction>
    <physiologicalReaction direction="left-to-right" evidence="19">
        <dbReference type="Rhea" id="RHEA:75964"/>
    </physiologicalReaction>
</comment>
<keyword evidence="10 23" id="KW-0472">Membrane</keyword>
<keyword evidence="8" id="KW-0443">Lipid metabolism</keyword>
<dbReference type="GO" id="GO:0004364">
    <property type="term" value="F:glutathione transferase activity"/>
    <property type="evidence" value="ECO:0007669"/>
    <property type="project" value="TreeGrafter"/>
</dbReference>
<dbReference type="EMBL" id="NEDP02005230">
    <property type="protein sequence ID" value="OWF42712.1"/>
    <property type="molecule type" value="Genomic_DNA"/>
</dbReference>
<comment type="caution">
    <text evidence="24">The sequence shown here is derived from an EMBL/GenBank/DDBJ whole genome shotgun (WGS) entry which is preliminary data.</text>
</comment>
<feature type="transmembrane region" description="Helical" evidence="23">
    <location>
        <begin position="115"/>
        <end position="137"/>
    </location>
</feature>
<organism evidence="24 25">
    <name type="scientific">Mizuhopecten yessoensis</name>
    <name type="common">Japanese scallop</name>
    <name type="synonym">Patinopecten yessoensis</name>
    <dbReference type="NCBI Taxonomy" id="6573"/>
    <lineage>
        <taxon>Eukaryota</taxon>
        <taxon>Metazoa</taxon>
        <taxon>Spiralia</taxon>
        <taxon>Lophotrochozoa</taxon>
        <taxon>Mollusca</taxon>
        <taxon>Bivalvia</taxon>
        <taxon>Autobranchia</taxon>
        <taxon>Pteriomorphia</taxon>
        <taxon>Pectinida</taxon>
        <taxon>Pectinoidea</taxon>
        <taxon>Pectinidae</taxon>
        <taxon>Mizuhopecten</taxon>
    </lineage>
</organism>
<keyword evidence="3 24" id="KW-0808">Transferase</keyword>
<dbReference type="GO" id="GO:0004464">
    <property type="term" value="F:leukotriene-C4 synthase activity"/>
    <property type="evidence" value="ECO:0007669"/>
    <property type="project" value="UniProtKB-EC"/>
</dbReference>
<evidence type="ECO:0000256" key="12">
    <source>
        <dbReference type="ARBA" id="ARBA00023239"/>
    </source>
</evidence>
<dbReference type="GO" id="GO:0004602">
    <property type="term" value="F:glutathione peroxidase activity"/>
    <property type="evidence" value="ECO:0007669"/>
    <property type="project" value="TreeGrafter"/>
</dbReference>
<evidence type="ECO:0000256" key="18">
    <source>
        <dbReference type="ARBA" id="ARBA00049298"/>
    </source>
</evidence>
<keyword evidence="13" id="KW-0449">Lipoprotein</keyword>
<evidence type="ECO:0000256" key="7">
    <source>
        <dbReference type="ARBA" id="ARBA00023002"/>
    </source>
</evidence>
<comment type="pathway">
    <text evidence="14">Lipid metabolism; leukotriene C4 biosynthesis.</text>
</comment>
<evidence type="ECO:0000256" key="2">
    <source>
        <dbReference type="ARBA" id="ARBA00010459"/>
    </source>
</evidence>
<evidence type="ECO:0000256" key="8">
    <source>
        <dbReference type="ARBA" id="ARBA00023098"/>
    </source>
</evidence>
<keyword evidence="11" id="KW-0564">Palmitate</keyword>
<dbReference type="GO" id="GO:0006629">
    <property type="term" value="P:lipid metabolic process"/>
    <property type="evidence" value="ECO:0007669"/>
    <property type="project" value="UniProtKB-KW"/>
</dbReference>
<dbReference type="GO" id="GO:0005635">
    <property type="term" value="C:nuclear envelope"/>
    <property type="evidence" value="ECO:0007669"/>
    <property type="project" value="TreeGrafter"/>
</dbReference>
<dbReference type="PANTHER" id="PTHR10250:SF26">
    <property type="entry name" value="GLUTATHIONE S-TRANSFERASE 3, MITOCHONDRIAL"/>
    <property type="match status" value="1"/>
</dbReference>
<dbReference type="InterPro" id="IPR023352">
    <property type="entry name" value="MAPEG-like_dom_sf"/>
</dbReference>
<evidence type="ECO:0000256" key="21">
    <source>
        <dbReference type="ARBA" id="ARBA00075145"/>
    </source>
</evidence>
<dbReference type="SUPFAM" id="SSF161084">
    <property type="entry name" value="MAPEG domain-like"/>
    <property type="match status" value="1"/>
</dbReference>
<gene>
    <name evidence="24" type="ORF">KP79_PYT06684</name>
</gene>
<proteinExistence type="inferred from homology"/>
<protein>
    <recommendedName>
        <fullName evidence="20">Glutathione S-transferase 3, mitochondrial</fullName>
        <ecNumber evidence="16">4.4.1.20</ecNumber>
    </recommendedName>
    <alternativeName>
        <fullName evidence="21">Glutathione peroxidase MGST3</fullName>
    </alternativeName>
    <alternativeName>
        <fullName evidence="22">LTC4 synthase MGST3</fullName>
    </alternativeName>
</protein>
<evidence type="ECO:0000256" key="23">
    <source>
        <dbReference type="SAM" id="Phobius"/>
    </source>
</evidence>
<keyword evidence="4 23" id="KW-0812">Transmembrane</keyword>
<comment type="pathway">
    <text evidence="15">Lipid metabolism; arachidonate metabolism.</text>
</comment>
<dbReference type="Pfam" id="PF01124">
    <property type="entry name" value="MAPEG"/>
    <property type="match status" value="1"/>
</dbReference>
<evidence type="ECO:0000256" key="20">
    <source>
        <dbReference type="ARBA" id="ARBA00069748"/>
    </source>
</evidence>
<evidence type="ECO:0000256" key="15">
    <source>
        <dbReference type="ARBA" id="ARBA00037916"/>
    </source>
</evidence>
<evidence type="ECO:0000256" key="5">
    <source>
        <dbReference type="ARBA" id="ARBA00022787"/>
    </source>
</evidence>
<dbReference type="PANTHER" id="PTHR10250">
    <property type="entry name" value="MICROSOMAL GLUTATHIONE S-TRANSFERASE"/>
    <property type="match status" value="1"/>
</dbReference>
<keyword evidence="5" id="KW-1000">Mitochondrion outer membrane</keyword>
<name>A0A210Q1W1_MIZYE</name>
<dbReference type="GO" id="GO:0005741">
    <property type="term" value="C:mitochondrial outer membrane"/>
    <property type="evidence" value="ECO:0007669"/>
    <property type="project" value="UniProtKB-SubCell"/>
</dbReference>
<comment type="subcellular location">
    <subcellularLocation>
        <location evidence="1">Mitochondrion outer membrane</location>
        <topology evidence="1">Multi-pass membrane protein</topology>
    </subcellularLocation>
</comment>
<evidence type="ECO:0000256" key="17">
    <source>
        <dbReference type="ARBA" id="ARBA00043664"/>
    </source>
</evidence>
<comment type="catalytic activity">
    <reaction evidence="17">
        <text>(5S)-hydroperoxy-(6E,8Z,11Z,14Z)-eicosatetraenoate + 2 glutathione = (5S)-hydroxy-(6E,8Z,11Z,14Z)-eicosatetraenoate + glutathione disulfide + H2O</text>
        <dbReference type="Rhea" id="RHEA:48620"/>
        <dbReference type="ChEBI" id="CHEBI:15377"/>
        <dbReference type="ChEBI" id="CHEBI:57450"/>
        <dbReference type="ChEBI" id="CHEBI:57925"/>
        <dbReference type="ChEBI" id="CHEBI:58297"/>
        <dbReference type="ChEBI" id="CHEBI:90632"/>
    </reaction>
    <physiologicalReaction direction="left-to-right" evidence="17">
        <dbReference type="Rhea" id="RHEA:48621"/>
    </physiologicalReaction>
</comment>
<dbReference type="Proteomes" id="UP000242188">
    <property type="component" value="Unassembled WGS sequence"/>
</dbReference>
<evidence type="ECO:0000313" key="25">
    <source>
        <dbReference type="Proteomes" id="UP000242188"/>
    </source>
</evidence>
<accession>A0A210Q1W1</accession>
<evidence type="ECO:0000256" key="3">
    <source>
        <dbReference type="ARBA" id="ARBA00022679"/>
    </source>
</evidence>
<evidence type="ECO:0000256" key="19">
    <source>
        <dbReference type="ARBA" id="ARBA00051411"/>
    </source>
</evidence>
<evidence type="ECO:0000256" key="10">
    <source>
        <dbReference type="ARBA" id="ARBA00023136"/>
    </source>
</evidence>
<dbReference type="AlphaFoldDB" id="A0A210Q1W1"/>